<evidence type="ECO:0000259" key="5">
    <source>
        <dbReference type="PROSITE" id="PS50865"/>
    </source>
</evidence>
<keyword evidence="2 4" id="KW-0863">Zinc-finger</keyword>
<protein>
    <recommendedName>
        <fullName evidence="5">MYND-type domain-containing protein</fullName>
    </recommendedName>
</protein>
<gene>
    <name evidence="6" type="ORF">SCHCODRAFT_113851</name>
</gene>
<dbReference type="HOGENOM" id="CLU_472637_0_0_1"/>
<reference evidence="6 7" key="1">
    <citation type="journal article" date="2010" name="Nat. Biotechnol.">
        <title>Genome sequence of the model mushroom Schizophyllum commune.</title>
        <authorList>
            <person name="Ohm R.A."/>
            <person name="de Jong J.F."/>
            <person name="Lugones L.G."/>
            <person name="Aerts A."/>
            <person name="Kothe E."/>
            <person name="Stajich J.E."/>
            <person name="de Vries R.P."/>
            <person name="Record E."/>
            <person name="Levasseur A."/>
            <person name="Baker S.E."/>
            <person name="Bartholomew K.A."/>
            <person name="Coutinho P.M."/>
            <person name="Erdmann S."/>
            <person name="Fowler T.J."/>
            <person name="Gathman A.C."/>
            <person name="Lombard V."/>
            <person name="Henrissat B."/>
            <person name="Knabe N."/>
            <person name="Kuees U."/>
            <person name="Lilly W.W."/>
            <person name="Lindquist E."/>
            <person name="Lucas S."/>
            <person name="Magnuson J.K."/>
            <person name="Piumi F."/>
            <person name="Raudaskoski M."/>
            <person name="Salamov A."/>
            <person name="Schmutz J."/>
            <person name="Schwarze F.W.M.R."/>
            <person name="vanKuyk P.A."/>
            <person name="Horton J.S."/>
            <person name="Grigoriev I.V."/>
            <person name="Woesten H.A.B."/>
        </authorList>
    </citation>
    <scope>NUCLEOTIDE SEQUENCE [LARGE SCALE GENOMIC DNA]</scope>
    <source>
        <strain evidence="7">H4-8 / FGSC 9210</strain>
    </source>
</reference>
<dbReference type="GO" id="GO:0008270">
    <property type="term" value="F:zinc ion binding"/>
    <property type="evidence" value="ECO:0007669"/>
    <property type="project" value="UniProtKB-KW"/>
</dbReference>
<dbReference type="OrthoDB" id="10319750at2759"/>
<dbReference type="Proteomes" id="UP000007431">
    <property type="component" value="Unassembled WGS sequence"/>
</dbReference>
<dbReference type="PROSITE" id="PS50865">
    <property type="entry name" value="ZF_MYND_2"/>
    <property type="match status" value="1"/>
</dbReference>
<feature type="non-terminal residue" evidence="6">
    <location>
        <position position="577"/>
    </location>
</feature>
<evidence type="ECO:0000256" key="2">
    <source>
        <dbReference type="ARBA" id="ARBA00022771"/>
    </source>
</evidence>
<dbReference type="KEGG" id="scm:SCHCO_02519333"/>
<keyword evidence="7" id="KW-1185">Reference proteome</keyword>
<evidence type="ECO:0000256" key="1">
    <source>
        <dbReference type="ARBA" id="ARBA00022723"/>
    </source>
</evidence>
<dbReference type="RefSeq" id="XP_003027213.1">
    <property type="nucleotide sequence ID" value="XM_003027167.1"/>
</dbReference>
<dbReference type="AlphaFoldDB" id="D8QIY3"/>
<sequence>MQPQTWSLLTNISVKVGVYHGDLSARSRHLHHFCLKINSIKDAAHGAHDADVYKRAQSHVDGLLALHRKRPDLLTSFIRLNPLVNKSCPIALLATLSLRMFACLPNMSQLWTLDDSIWTYVFLWIEYFLPINHPYEEKAIATLLDKDYNVLSSILALISTAFSLFRSPRPPIRNIMLEREYFAPRTFIKIWLNGPLLMNGAEIDRGMMMFYGLDFMHEYIVRHDDSAVRALLIEEILKITKSRPGRVFGKSWLAWHHRCLDLFHPLSDERHWDKQLELGSALADVPALGASDCPREMIRCLISNIKWAISDERLKTAVGNYKLMHKLFVLSKDDRLIRTAIRYDLLSLPSNLRAASQEHAVDTNAVLDIMGGSLVSPRALREFHRSYSRIQGLVPRPQLGRKEMDLVALCAKRLSLVNRRKWALQQKCCRNRCSNRLSTYNTAKLRACLCGEALYCSSGCQRAHWVEGKHRQVCPYKANPADILPAKQYAFLVSIAHASLVQGFSDIQSKLLRHEDSFRAAIPLDLDLTRGEPRGPPMHTVYQLLPRLDGGTILGAVLAALVSMLHDGFGIKSVWYP</sequence>
<evidence type="ECO:0000256" key="3">
    <source>
        <dbReference type="ARBA" id="ARBA00022833"/>
    </source>
</evidence>
<proteinExistence type="predicted"/>
<name>D8QIY3_SCHCM</name>
<evidence type="ECO:0000313" key="6">
    <source>
        <dbReference type="EMBL" id="EFI92310.1"/>
    </source>
</evidence>
<evidence type="ECO:0000313" key="7">
    <source>
        <dbReference type="Proteomes" id="UP000007431"/>
    </source>
</evidence>
<feature type="domain" description="MYND-type" evidence="5">
    <location>
        <begin position="430"/>
        <end position="474"/>
    </location>
</feature>
<accession>D8QIY3</accession>
<keyword evidence="1" id="KW-0479">Metal-binding</keyword>
<keyword evidence="3" id="KW-0862">Zinc</keyword>
<dbReference type="InParanoid" id="D8QIY3"/>
<dbReference type="VEuPathDB" id="FungiDB:SCHCODRAFT_02519333"/>
<dbReference type="GeneID" id="9597087"/>
<evidence type="ECO:0000256" key="4">
    <source>
        <dbReference type="PROSITE-ProRule" id="PRU00134"/>
    </source>
</evidence>
<dbReference type="InterPro" id="IPR002893">
    <property type="entry name" value="Znf_MYND"/>
</dbReference>
<dbReference type="EMBL" id="GL377313">
    <property type="protein sequence ID" value="EFI92310.1"/>
    <property type="molecule type" value="Genomic_DNA"/>
</dbReference>
<organism evidence="7">
    <name type="scientific">Schizophyllum commune (strain H4-8 / FGSC 9210)</name>
    <name type="common">Split gill fungus</name>
    <dbReference type="NCBI Taxonomy" id="578458"/>
    <lineage>
        <taxon>Eukaryota</taxon>
        <taxon>Fungi</taxon>
        <taxon>Dikarya</taxon>
        <taxon>Basidiomycota</taxon>
        <taxon>Agaricomycotina</taxon>
        <taxon>Agaricomycetes</taxon>
        <taxon>Agaricomycetidae</taxon>
        <taxon>Agaricales</taxon>
        <taxon>Schizophyllaceae</taxon>
        <taxon>Schizophyllum</taxon>
    </lineage>
</organism>